<comment type="similarity">
    <text evidence="1 3">Belongs to the nucleosome assembly protein (NAP) family.</text>
</comment>
<proteinExistence type="inferred from homology"/>
<sequence length="381" mass="43188">MSSHPKLDEKEVADRLQQLGFDTNDPEKANLLKATMDKLDKILTAKSASEAIMQDLHPAVRGRVEKLRDLQESYDRLEDEYLEEQRKLVLKYEALYTPLYEQRREIVNGKKDAEIEPVHMEGDDENEGSSSGEGGQGIPEFWACCIRANDVVSELITAKDDEVLKHLKDIRYELLGTPEGGEDKGDEEEEEEGFRLYFEFEKDNPFFDNDVLVKTYRMVDEEEGILEKSEGTTILWKPGKNVTVKVLRKKQKKGRAKGPAMTKTERCESFFNFFSPPDPEELLGMEDEGEEVPEEEMELLQEALQEDYEIGCIFKDKIIPHAVSWFTGEALEDEEGYSDEEGEEGAESDDGGDGGDDTRAQSNSQANTSDAAAEQPECKQQ</sequence>
<dbReference type="InterPro" id="IPR037231">
    <property type="entry name" value="NAP-like_sf"/>
</dbReference>
<evidence type="ECO:0000256" key="1">
    <source>
        <dbReference type="ARBA" id="ARBA00009947"/>
    </source>
</evidence>
<dbReference type="EMBL" id="CP151509">
    <property type="protein sequence ID" value="WZN64345.1"/>
    <property type="molecule type" value="Genomic_DNA"/>
</dbReference>
<organism evidence="6 7">
    <name type="scientific">Chloropicon roscoffensis</name>
    <dbReference type="NCBI Taxonomy" id="1461544"/>
    <lineage>
        <taxon>Eukaryota</taxon>
        <taxon>Viridiplantae</taxon>
        <taxon>Chlorophyta</taxon>
        <taxon>Chloropicophyceae</taxon>
        <taxon>Chloropicales</taxon>
        <taxon>Chloropicaceae</taxon>
        <taxon>Chloropicon</taxon>
    </lineage>
</organism>
<protein>
    <submittedName>
        <fullName evidence="6">Nucleosome assembly protein</fullName>
    </submittedName>
</protein>
<dbReference type="AlphaFoldDB" id="A0AAX4PDA8"/>
<feature type="region of interest" description="Disordered" evidence="5">
    <location>
        <begin position="330"/>
        <end position="381"/>
    </location>
</feature>
<reference evidence="6 7" key="1">
    <citation type="submission" date="2024-03" db="EMBL/GenBank/DDBJ databases">
        <title>Complete genome sequence of the green alga Chloropicon roscoffensis RCC1871.</title>
        <authorList>
            <person name="Lemieux C."/>
            <person name="Pombert J.-F."/>
            <person name="Otis C."/>
            <person name="Turmel M."/>
        </authorList>
    </citation>
    <scope>NUCLEOTIDE SEQUENCE [LARGE SCALE GENOMIC DNA]</scope>
    <source>
        <strain evidence="6 7">RCC1871</strain>
    </source>
</reference>
<dbReference type="Proteomes" id="UP001472866">
    <property type="component" value="Chromosome 09"/>
</dbReference>
<feature type="coiled-coil region" evidence="4">
    <location>
        <begin position="60"/>
        <end position="87"/>
    </location>
</feature>
<evidence type="ECO:0000256" key="2">
    <source>
        <dbReference type="ARBA" id="ARBA00023186"/>
    </source>
</evidence>
<dbReference type="GO" id="GO:0000724">
    <property type="term" value="P:double-strand break repair via homologous recombination"/>
    <property type="evidence" value="ECO:0007669"/>
    <property type="project" value="UniProtKB-ARBA"/>
</dbReference>
<dbReference type="Gene3D" id="3.30.1120.90">
    <property type="entry name" value="Nucleosome assembly protein"/>
    <property type="match status" value="1"/>
</dbReference>
<evidence type="ECO:0000256" key="3">
    <source>
        <dbReference type="RuleBase" id="RU003876"/>
    </source>
</evidence>
<name>A0AAX4PDA8_9CHLO</name>
<evidence type="ECO:0000256" key="4">
    <source>
        <dbReference type="SAM" id="Coils"/>
    </source>
</evidence>
<dbReference type="InterPro" id="IPR002164">
    <property type="entry name" value="NAP_family"/>
</dbReference>
<feature type="compositionally biased region" description="Polar residues" evidence="5">
    <location>
        <begin position="360"/>
        <end position="370"/>
    </location>
</feature>
<keyword evidence="4" id="KW-0175">Coiled coil</keyword>
<keyword evidence="2" id="KW-0143">Chaperone</keyword>
<feature type="compositionally biased region" description="Acidic residues" evidence="5">
    <location>
        <begin position="330"/>
        <end position="355"/>
    </location>
</feature>
<accession>A0AAX4PDA8</accession>
<dbReference type="GO" id="GO:0006334">
    <property type="term" value="P:nucleosome assembly"/>
    <property type="evidence" value="ECO:0007669"/>
    <property type="project" value="InterPro"/>
</dbReference>
<dbReference type="SUPFAM" id="SSF143113">
    <property type="entry name" value="NAP-like"/>
    <property type="match status" value="1"/>
</dbReference>
<dbReference type="PANTHER" id="PTHR11875">
    <property type="entry name" value="TESTIS-SPECIFIC Y-ENCODED PROTEIN"/>
    <property type="match status" value="1"/>
</dbReference>
<dbReference type="GO" id="GO:0042393">
    <property type="term" value="F:histone binding"/>
    <property type="evidence" value="ECO:0007669"/>
    <property type="project" value="UniProtKB-ARBA"/>
</dbReference>
<evidence type="ECO:0000256" key="5">
    <source>
        <dbReference type="SAM" id="MobiDB-lite"/>
    </source>
</evidence>
<keyword evidence="7" id="KW-1185">Reference proteome</keyword>
<evidence type="ECO:0000313" key="7">
    <source>
        <dbReference type="Proteomes" id="UP001472866"/>
    </source>
</evidence>
<gene>
    <name evidence="6" type="ORF">HKI87_09g59010</name>
</gene>
<dbReference type="Gene3D" id="1.20.5.1500">
    <property type="match status" value="1"/>
</dbReference>
<evidence type="ECO:0000313" key="6">
    <source>
        <dbReference type="EMBL" id="WZN64345.1"/>
    </source>
</evidence>
<dbReference type="GO" id="GO:0005634">
    <property type="term" value="C:nucleus"/>
    <property type="evidence" value="ECO:0007669"/>
    <property type="project" value="InterPro"/>
</dbReference>
<dbReference type="Pfam" id="PF00956">
    <property type="entry name" value="NAP"/>
    <property type="match status" value="1"/>
</dbReference>